<keyword evidence="1" id="KW-1133">Transmembrane helix</keyword>
<gene>
    <name evidence="2" type="ORF">AVEN_161349_1</name>
</gene>
<organism evidence="2 3">
    <name type="scientific">Araneus ventricosus</name>
    <name type="common">Orbweaver spider</name>
    <name type="synonym">Epeira ventricosa</name>
    <dbReference type="NCBI Taxonomy" id="182803"/>
    <lineage>
        <taxon>Eukaryota</taxon>
        <taxon>Metazoa</taxon>
        <taxon>Ecdysozoa</taxon>
        <taxon>Arthropoda</taxon>
        <taxon>Chelicerata</taxon>
        <taxon>Arachnida</taxon>
        <taxon>Araneae</taxon>
        <taxon>Araneomorphae</taxon>
        <taxon>Entelegynae</taxon>
        <taxon>Araneoidea</taxon>
        <taxon>Araneidae</taxon>
        <taxon>Araneus</taxon>
    </lineage>
</organism>
<keyword evidence="1" id="KW-0472">Membrane</keyword>
<protein>
    <recommendedName>
        <fullName evidence="4">Transmembrane protein</fullName>
    </recommendedName>
</protein>
<evidence type="ECO:0000313" key="2">
    <source>
        <dbReference type="EMBL" id="GBN58454.1"/>
    </source>
</evidence>
<evidence type="ECO:0000313" key="3">
    <source>
        <dbReference type="Proteomes" id="UP000499080"/>
    </source>
</evidence>
<name>A0A4Y2Q4W2_ARAVE</name>
<keyword evidence="3" id="KW-1185">Reference proteome</keyword>
<feature type="transmembrane region" description="Helical" evidence="1">
    <location>
        <begin position="79"/>
        <end position="98"/>
    </location>
</feature>
<sequence length="102" mass="11413">MWEGNLVPGQCGCLSVVMGLCVEEIQSAGNGHVWIEKLVSVVMGMCGLRNLFQVMGYVWIVGRNLASMVWAYVLERNLVVVLCLQVMGLGNLCMRYVWMRTV</sequence>
<accession>A0A4Y2Q4W2</accession>
<keyword evidence="1" id="KW-0812">Transmembrane</keyword>
<dbReference type="EMBL" id="BGPR01012933">
    <property type="protein sequence ID" value="GBN58454.1"/>
    <property type="molecule type" value="Genomic_DNA"/>
</dbReference>
<proteinExistence type="predicted"/>
<comment type="caution">
    <text evidence="2">The sequence shown here is derived from an EMBL/GenBank/DDBJ whole genome shotgun (WGS) entry which is preliminary data.</text>
</comment>
<dbReference type="Proteomes" id="UP000499080">
    <property type="component" value="Unassembled WGS sequence"/>
</dbReference>
<evidence type="ECO:0008006" key="4">
    <source>
        <dbReference type="Google" id="ProtNLM"/>
    </source>
</evidence>
<evidence type="ECO:0000256" key="1">
    <source>
        <dbReference type="SAM" id="Phobius"/>
    </source>
</evidence>
<reference evidence="2 3" key="1">
    <citation type="journal article" date="2019" name="Sci. Rep.">
        <title>Orb-weaving spider Araneus ventricosus genome elucidates the spidroin gene catalogue.</title>
        <authorList>
            <person name="Kono N."/>
            <person name="Nakamura H."/>
            <person name="Ohtoshi R."/>
            <person name="Moran D.A.P."/>
            <person name="Shinohara A."/>
            <person name="Yoshida Y."/>
            <person name="Fujiwara M."/>
            <person name="Mori M."/>
            <person name="Tomita M."/>
            <person name="Arakawa K."/>
        </authorList>
    </citation>
    <scope>NUCLEOTIDE SEQUENCE [LARGE SCALE GENOMIC DNA]</scope>
</reference>
<dbReference type="AlphaFoldDB" id="A0A4Y2Q4W2"/>